<reference evidence="1 2" key="1">
    <citation type="submission" date="2013-07" db="EMBL/GenBank/DDBJ databases">
        <title>The Genome Sequence of Kwoniella mangroviensis CBS10435.</title>
        <authorList>
            <consortium name="The Broad Institute Genome Sequencing Platform"/>
            <person name="Cuomo C."/>
            <person name="Litvintseva A."/>
            <person name="Chen Y."/>
            <person name="Heitman J."/>
            <person name="Sun S."/>
            <person name="Springer D."/>
            <person name="Dromer F."/>
            <person name="Young S.K."/>
            <person name="Zeng Q."/>
            <person name="Gargeya S."/>
            <person name="Fitzgerald M."/>
            <person name="Abouelleil A."/>
            <person name="Alvarado L."/>
            <person name="Berlin A.M."/>
            <person name="Chapman S.B."/>
            <person name="Dewar J."/>
            <person name="Goldberg J."/>
            <person name="Griggs A."/>
            <person name="Gujja S."/>
            <person name="Hansen M."/>
            <person name="Howarth C."/>
            <person name="Imamovic A."/>
            <person name="Larimer J."/>
            <person name="McCowan C."/>
            <person name="Murphy C."/>
            <person name="Pearson M."/>
            <person name="Priest M."/>
            <person name="Roberts A."/>
            <person name="Saif S."/>
            <person name="Shea T."/>
            <person name="Sykes S."/>
            <person name="Wortman J."/>
            <person name="Nusbaum C."/>
            <person name="Birren B."/>
        </authorList>
    </citation>
    <scope>NUCLEOTIDE SEQUENCE [LARGE SCALE GENOMIC DNA]</scope>
    <source>
        <strain evidence="1 2">CBS 10435</strain>
    </source>
</reference>
<organism evidence="1 2">
    <name type="scientific">Kwoniella mangroviensis CBS 10435</name>
    <dbReference type="NCBI Taxonomy" id="1331196"/>
    <lineage>
        <taxon>Eukaryota</taxon>
        <taxon>Fungi</taxon>
        <taxon>Dikarya</taxon>
        <taxon>Basidiomycota</taxon>
        <taxon>Agaricomycotina</taxon>
        <taxon>Tremellomycetes</taxon>
        <taxon>Tremellales</taxon>
        <taxon>Cryptococcaceae</taxon>
        <taxon>Kwoniella</taxon>
    </lineage>
</organism>
<name>A0A1B9ISC8_9TREE</name>
<dbReference type="EMBL" id="KI669462">
    <property type="protein sequence ID" value="OCF58431.1"/>
    <property type="molecule type" value="Genomic_DNA"/>
</dbReference>
<accession>A0A1B9ISC8</accession>
<protein>
    <submittedName>
        <fullName evidence="1">Uncharacterized protein</fullName>
    </submittedName>
</protein>
<evidence type="ECO:0000313" key="2">
    <source>
        <dbReference type="Proteomes" id="UP000092583"/>
    </source>
</evidence>
<sequence>MPYDSMLRGMYPEPSEDELIQVTEVPEPPSLIRWDQPSEGEKLFSDCQGFCRPKEIYDMKEVSDALLSFYHDSGANDTSQAGLEIAPGGDSKREFVAEVNPEIQDEEDEEEINKRLIEEDENLVIWEKKGRASLKSNEERFLSYCDKILENVDAHRIEEFVQKYGEVIRESMETYGIRGKTKMYASHEYTSALPDNFLDLVDIFPDHSKIYECERMFVILYQVYHTNSHLSLFFSALLNGEDMWNYRALLTLGRSNVKNKPRAAGIYILRPVWSVVDKEQVNLRTKDYKKARYPAHATPSYIGMTQDMGPRLATHTRKAVNRRVEALKSIIPFEKWSMDLCVEMCEGTLVPEGALHLIEHFLIVVTRSTTQNLAGLNVNIVDSLRYQTLIAAKDAIRMVKVVDAVLGSSDNLMLPVRDDVEAWRQILKSAIPENCQASPQTLASIIFRQQRKHISDAAKPTNITKYLNRKEAPNADENRPATKEHLLSLKSALPSNFTTWDPERDLMRLVALFESIAPKIR</sequence>
<gene>
    <name evidence="1" type="ORF">L486_04464</name>
</gene>
<dbReference type="OrthoDB" id="10358728at2759"/>
<dbReference type="Proteomes" id="UP000092583">
    <property type="component" value="Unassembled WGS sequence"/>
</dbReference>
<dbReference type="AlphaFoldDB" id="A0A1B9ISC8"/>
<reference evidence="2" key="2">
    <citation type="submission" date="2013-12" db="EMBL/GenBank/DDBJ databases">
        <title>Evolution of pathogenesis and genome organization in the Tremellales.</title>
        <authorList>
            <person name="Cuomo C."/>
            <person name="Litvintseva A."/>
            <person name="Heitman J."/>
            <person name="Chen Y."/>
            <person name="Sun S."/>
            <person name="Springer D."/>
            <person name="Dromer F."/>
            <person name="Young S."/>
            <person name="Zeng Q."/>
            <person name="Chapman S."/>
            <person name="Gujja S."/>
            <person name="Saif S."/>
            <person name="Birren B."/>
        </authorList>
    </citation>
    <scope>NUCLEOTIDE SEQUENCE [LARGE SCALE GENOMIC DNA]</scope>
    <source>
        <strain evidence="2">CBS 10435</strain>
    </source>
</reference>
<proteinExistence type="predicted"/>
<keyword evidence="2" id="KW-1185">Reference proteome</keyword>
<evidence type="ECO:0000313" key="1">
    <source>
        <dbReference type="EMBL" id="OCF58431.1"/>
    </source>
</evidence>